<dbReference type="AlphaFoldDB" id="A0A023WRV9"/>
<protein>
    <submittedName>
        <fullName evidence="1">Uncharacterized protein</fullName>
    </submittedName>
</protein>
<evidence type="ECO:0000313" key="2">
    <source>
        <dbReference type="Proteomes" id="UP000025238"/>
    </source>
</evidence>
<organism evidence="1 2">
    <name type="scientific">Stutzerimonas stutzeri</name>
    <name type="common">Pseudomonas stutzeri</name>
    <dbReference type="NCBI Taxonomy" id="316"/>
    <lineage>
        <taxon>Bacteria</taxon>
        <taxon>Pseudomonadati</taxon>
        <taxon>Pseudomonadota</taxon>
        <taxon>Gammaproteobacteria</taxon>
        <taxon>Pseudomonadales</taxon>
        <taxon>Pseudomonadaceae</taxon>
        <taxon>Stutzerimonas</taxon>
    </lineage>
</organism>
<dbReference type="Proteomes" id="UP000025238">
    <property type="component" value="Chromosome"/>
</dbReference>
<sequence>MKGAEAYVNDQWHSCGLADLPQGPDAHTVKLHFIVPRDAQMPGLIDHINEVALRHLNELYEGRGVVPKPVVGSVVGDGTGDGIDLEFEVAAAG</sequence>
<dbReference type="KEGG" id="pstu:UIB01_10915"/>
<proteinExistence type="predicted"/>
<dbReference type="OrthoDB" id="6900655at2"/>
<gene>
    <name evidence="1" type="ORF">UIB01_10915</name>
</gene>
<reference evidence="1 2" key="1">
    <citation type="submission" date="2014-03" db="EMBL/GenBank/DDBJ databases">
        <title>Complete genome sequence of Pseudomonas stutzeri 19SMN4.</title>
        <authorList>
            <person name="Brunet-Galmes I."/>
            <person name="Nogales B."/>
            <person name="Busquets A."/>
            <person name="Pena A."/>
            <person name="Gomila M."/>
            <person name="Garcia-Valdes E."/>
            <person name="Lalucat J."/>
            <person name="Bennasar A."/>
            <person name="Bosch R."/>
        </authorList>
    </citation>
    <scope>NUCLEOTIDE SEQUENCE [LARGE SCALE GENOMIC DNA]</scope>
    <source>
        <strain evidence="1 2">19SMN4</strain>
    </source>
</reference>
<dbReference type="EMBL" id="CP007509">
    <property type="protein sequence ID" value="AHY42952.1"/>
    <property type="molecule type" value="Genomic_DNA"/>
</dbReference>
<evidence type="ECO:0000313" key="1">
    <source>
        <dbReference type="EMBL" id="AHY42952.1"/>
    </source>
</evidence>
<name>A0A023WRV9_STUST</name>
<dbReference type="PATRIC" id="fig|316.97.peg.2180"/>
<accession>A0A023WRV9</accession>